<dbReference type="InterPro" id="IPR023198">
    <property type="entry name" value="PGP-like_dom2"/>
</dbReference>
<comment type="caution">
    <text evidence="18">The sequence shown here is derived from an EMBL/GenBank/DDBJ whole genome shotgun (WGS) entry which is preliminary data.</text>
</comment>
<evidence type="ECO:0000256" key="6">
    <source>
        <dbReference type="ARBA" id="ARBA00022679"/>
    </source>
</evidence>
<dbReference type="Gene3D" id="3.40.50.1000">
    <property type="entry name" value="HAD superfamily/HAD-like"/>
    <property type="match status" value="1"/>
</dbReference>
<comment type="subcellular location">
    <subcellularLocation>
        <location evidence="3">Endomembrane system</location>
        <topology evidence="3">Multi-pass membrane protein</topology>
    </subcellularLocation>
</comment>
<dbReference type="EC" id="2.3.2.27" evidence="5"/>
<evidence type="ECO:0000256" key="16">
    <source>
        <dbReference type="SAM" id="SignalP"/>
    </source>
</evidence>
<feature type="transmembrane region" description="Helical" evidence="15">
    <location>
        <begin position="594"/>
        <end position="618"/>
    </location>
</feature>
<dbReference type="InterPro" id="IPR036412">
    <property type="entry name" value="HAD-like_sf"/>
</dbReference>
<evidence type="ECO:0000313" key="19">
    <source>
        <dbReference type="Proteomes" id="UP001583172"/>
    </source>
</evidence>
<dbReference type="InterPro" id="IPR021319">
    <property type="entry name" value="DUF2921"/>
</dbReference>
<evidence type="ECO:0000256" key="2">
    <source>
        <dbReference type="ARBA" id="ARBA00001946"/>
    </source>
</evidence>
<evidence type="ECO:0000256" key="3">
    <source>
        <dbReference type="ARBA" id="ARBA00004127"/>
    </source>
</evidence>
<dbReference type="NCBIfam" id="TIGR01509">
    <property type="entry name" value="HAD-SF-IA-v3"/>
    <property type="match status" value="1"/>
</dbReference>
<keyword evidence="12 15" id="KW-0472">Membrane</keyword>
<evidence type="ECO:0000256" key="13">
    <source>
        <dbReference type="ARBA" id="ARBA00023277"/>
    </source>
</evidence>
<dbReference type="Pfam" id="PF00702">
    <property type="entry name" value="Hydrolase"/>
    <property type="match status" value="1"/>
</dbReference>
<comment type="pathway">
    <text evidence="4">Protein modification; protein ubiquitination.</text>
</comment>
<keyword evidence="16" id="KW-0732">Signal</keyword>
<keyword evidence="9" id="KW-0833">Ubl conjugation pathway</keyword>
<evidence type="ECO:0000256" key="14">
    <source>
        <dbReference type="SAM" id="MobiDB-lite"/>
    </source>
</evidence>
<accession>A0ABR3VBI2</accession>
<feature type="transmembrane region" description="Helical" evidence="15">
    <location>
        <begin position="410"/>
        <end position="426"/>
    </location>
</feature>
<feature type="transmembrane region" description="Helical" evidence="15">
    <location>
        <begin position="654"/>
        <end position="675"/>
    </location>
</feature>
<proteinExistence type="predicted"/>
<dbReference type="PANTHER" id="PTHR46193">
    <property type="entry name" value="6-PHOSPHOGLUCONATE PHOSPHATASE"/>
    <property type="match status" value="1"/>
</dbReference>
<keyword evidence="6" id="KW-0808">Transferase</keyword>
<dbReference type="InterPro" id="IPR006439">
    <property type="entry name" value="HAD-SF_hydro_IA"/>
</dbReference>
<evidence type="ECO:0000256" key="7">
    <source>
        <dbReference type="ARBA" id="ARBA00022692"/>
    </source>
</evidence>
<evidence type="ECO:0000256" key="10">
    <source>
        <dbReference type="ARBA" id="ARBA00022842"/>
    </source>
</evidence>
<dbReference type="Pfam" id="PF11145">
    <property type="entry name" value="DUF2921"/>
    <property type="match status" value="1"/>
</dbReference>
<comment type="cofactor">
    <cofactor evidence="2">
        <name>Mg(2+)</name>
        <dbReference type="ChEBI" id="CHEBI:18420"/>
    </cofactor>
</comment>
<dbReference type="Gene3D" id="1.10.150.240">
    <property type="entry name" value="Putative phosphatase, domain 2"/>
    <property type="match status" value="1"/>
</dbReference>
<feature type="transmembrane region" description="Helical" evidence="15">
    <location>
        <begin position="447"/>
        <end position="466"/>
    </location>
</feature>
<feature type="transmembrane region" description="Helical" evidence="15">
    <location>
        <begin position="624"/>
        <end position="642"/>
    </location>
</feature>
<dbReference type="SUPFAM" id="SSF56784">
    <property type="entry name" value="HAD-like"/>
    <property type="match status" value="1"/>
</dbReference>
<evidence type="ECO:0000256" key="12">
    <source>
        <dbReference type="ARBA" id="ARBA00023136"/>
    </source>
</evidence>
<feature type="chain" id="PRO_5047522762" description="RING-type E3 ubiquitin transferase" evidence="16">
    <location>
        <begin position="31"/>
        <end position="1121"/>
    </location>
</feature>
<feature type="region of interest" description="Disordered" evidence="14">
    <location>
        <begin position="504"/>
        <end position="552"/>
    </location>
</feature>
<keyword evidence="8" id="KW-0479">Metal-binding</keyword>
<feature type="signal peptide" evidence="16">
    <location>
        <begin position="1"/>
        <end position="30"/>
    </location>
</feature>
<evidence type="ECO:0000256" key="4">
    <source>
        <dbReference type="ARBA" id="ARBA00004906"/>
    </source>
</evidence>
<dbReference type="SFLD" id="SFLDS00003">
    <property type="entry name" value="Haloacid_Dehalogenase"/>
    <property type="match status" value="1"/>
</dbReference>
<evidence type="ECO:0000256" key="11">
    <source>
        <dbReference type="ARBA" id="ARBA00022989"/>
    </source>
</evidence>
<sequence length="1121" mass="123610">MPTVPWETTRNWALITFLFVFLVTHNDAPALITGHFSGASRLSRLREDHRILNSTKWGDFSPHAPEVGAPPWQAPKYLNLTGFRETDHYAWEDLAPFKDRCRQWSRHAYPPPKDGPDWEHGPVRRTWQNATGTVHGKWVRRPGSAVRDSKNYNLTAIAPGVDWAETDIEWGWNVTGSHGTILLRLSESADGVVYEEKETKEGKHPHSGSLAREIIAVADIQDEDQPSPSFALRLHGVHWPRQGSILLTTTTEKFAGIFGLPHFAPAPEFHHTAKMLLNRTLDEVLAKKERMRFGDPGNPWTPVVEEEPSVPWPRCEYIMYLQLHPLDSVYIGEDESDPQLATLIDHLENELRFPTGAPSKGRPDLRMSMVAWSPDCAYYLESKGPPLFPSVEGQHLVGLKSEVLLSRTKMWMFGFAAVLMAQLWLLKMQMKESNTPSTLGRISFHTAAMMLLADGLVFTCSSAWSLSATNTFLPSLILTFAAFMSMSIGAGFLSEIYKYQEPERRRDEARVNAAARTTPPPTSAPAPTQNSTARNTLPLPVTAPRRPASPPIIIPSDQDIDAEIAENTAQSAAAVPVGPTTTAGSPSAPRVSTFASITGTFMLLGIAVLILTAMSLSWPPRARAIYLNLVAFTYLSFWAPQIRRNVWRNSRRAFAWRFVLGQSALRLLPFAYFYLRSDNILFVEPDPVTFLALVAWVWVQILVLVAQDVLGPRYGLPERWMPEVWEYHPVLREDNVETGGLPIGLVSSGGLSEDHKGAGGESSAESSPVAASVHAAARRGSWSLTSPFLTDDGSWARGVGGRREREKELRRHGMALRTIDCAICTEVLEVPVVRADAKDPAAAGGLVGVFARRAYMVTPYPVTMSKINTILLDCDNTLVLSEDLAFEGCAEVLNEIATSKSLPLECPFTGPSLISEFVGQNFRGMLSSLQERYGFPLTPEEIETYVRREEDAVIARLEAELVPCPGADVVLARLAATGKYKLAVVSSSALRRVQASVRRVGMDHHFVNGTSTVEPVVEEHAIFSAASSLPVPTSKPDPAVYLHAMEKLGKTADECVAVEDSRSGTLSAVRAGIKVVGYVGPYKPEERDRMTQVLKDAGAAVIMEDWAQFEECLAKVEAGEV</sequence>
<reference evidence="18 19" key="1">
    <citation type="journal article" date="2024" name="Commun. Biol.">
        <title>Comparative genomic analysis of thermophilic fungi reveals convergent evolutionary adaptations and gene losses.</title>
        <authorList>
            <person name="Steindorff A.S."/>
            <person name="Aguilar-Pontes M.V."/>
            <person name="Robinson A.J."/>
            <person name="Andreopoulos B."/>
            <person name="LaButti K."/>
            <person name="Kuo A."/>
            <person name="Mondo S."/>
            <person name="Riley R."/>
            <person name="Otillar R."/>
            <person name="Haridas S."/>
            <person name="Lipzen A."/>
            <person name="Grimwood J."/>
            <person name="Schmutz J."/>
            <person name="Clum A."/>
            <person name="Reid I.D."/>
            <person name="Moisan M.C."/>
            <person name="Butler G."/>
            <person name="Nguyen T.T.M."/>
            <person name="Dewar K."/>
            <person name="Conant G."/>
            <person name="Drula E."/>
            <person name="Henrissat B."/>
            <person name="Hansel C."/>
            <person name="Singer S."/>
            <person name="Hutchinson M.I."/>
            <person name="de Vries R.P."/>
            <person name="Natvig D.O."/>
            <person name="Powell A.J."/>
            <person name="Tsang A."/>
            <person name="Grigoriev I.V."/>
        </authorList>
    </citation>
    <scope>NUCLEOTIDE SEQUENCE [LARGE SCALE GENOMIC DNA]</scope>
    <source>
        <strain evidence="18 19">CBS 620.91</strain>
    </source>
</reference>
<dbReference type="SFLD" id="SFLDG01129">
    <property type="entry name" value="C1.5:_HAD__Beta-PGM__Phosphata"/>
    <property type="match status" value="1"/>
</dbReference>
<evidence type="ECO:0000256" key="15">
    <source>
        <dbReference type="SAM" id="Phobius"/>
    </source>
</evidence>
<feature type="transmembrane region" description="Helical" evidence="15">
    <location>
        <begin position="472"/>
        <end position="497"/>
    </location>
</feature>
<name>A0ABR3VBI2_HUMIN</name>
<dbReference type="PANTHER" id="PTHR46193:SF18">
    <property type="entry name" value="HEXITOL PHOSPHATASE B"/>
    <property type="match status" value="1"/>
</dbReference>
<dbReference type="EMBL" id="JAZGSY010000170">
    <property type="protein sequence ID" value="KAL1839198.1"/>
    <property type="molecule type" value="Genomic_DNA"/>
</dbReference>
<evidence type="ECO:0000259" key="17">
    <source>
        <dbReference type="Pfam" id="PF11145"/>
    </source>
</evidence>
<protein>
    <recommendedName>
        <fullName evidence="5">RING-type E3 ubiquitin transferase</fullName>
        <ecNumber evidence="5">2.3.2.27</ecNumber>
    </recommendedName>
</protein>
<dbReference type="Proteomes" id="UP001583172">
    <property type="component" value="Unassembled WGS sequence"/>
</dbReference>
<dbReference type="InterPro" id="IPR023214">
    <property type="entry name" value="HAD_sf"/>
</dbReference>
<keyword evidence="13" id="KW-0119">Carbohydrate metabolism</keyword>
<evidence type="ECO:0000256" key="9">
    <source>
        <dbReference type="ARBA" id="ARBA00022786"/>
    </source>
</evidence>
<comment type="catalytic activity">
    <reaction evidence="1">
        <text>S-ubiquitinyl-[E2 ubiquitin-conjugating enzyme]-L-cysteine + [acceptor protein]-L-lysine = [E2 ubiquitin-conjugating enzyme]-L-cysteine + N(6)-ubiquitinyl-[acceptor protein]-L-lysine.</text>
        <dbReference type="EC" id="2.3.2.27"/>
    </reaction>
</comment>
<keyword evidence="10" id="KW-0460">Magnesium</keyword>
<evidence type="ECO:0000256" key="5">
    <source>
        <dbReference type="ARBA" id="ARBA00012483"/>
    </source>
</evidence>
<keyword evidence="19" id="KW-1185">Reference proteome</keyword>
<dbReference type="InterPro" id="IPR051600">
    <property type="entry name" value="Beta-PGM-like"/>
</dbReference>
<evidence type="ECO:0000313" key="18">
    <source>
        <dbReference type="EMBL" id="KAL1839198.1"/>
    </source>
</evidence>
<organism evidence="18 19">
    <name type="scientific">Humicola insolens</name>
    <name type="common">Soft-rot fungus</name>
    <dbReference type="NCBI Taxonomy" id="85995"/>
    <lineage>
        <taxon>Eukaryota</taxon>
        <taxon>Fungi</taxon>
        <taxon>Dikarya</taxon>
        <taxon>Ascomycota</taxon>
        <taxon>Pezizomycotina</taxon>
        <taxon>Sordariomycetes</taxon>
        <taxon>Sordariomycetidae</taxon>
        <taxon>Sordariales</taxon>
        <taxon>Chaetomiaceae</taxon>
        <taxon>Mycothermus</taxon>
    </lineage>
</organism>
<evidence type="ECO:0000256" key="1">
    <source>
        <dbReference type="ARBA" id="ARBA00000900"/>
    </source>
</evidence>
<keyword evidence="7 15" id="KW-0812">Transmembrane</keyword>
<evidence type="ECO:0000256" key="8">
    <source>
        <dbReference type="ARBA" id="ARBA00022723"/>
    </source>
</evidence>
<keyword evidence="11 15" id="KW-1133">Transmembrane helix</keyword>
<gene>
    <name evidence="18" type="ORF">VTJ49DRAFT_1787</name>
</gene>
<dbReference type="CDD" id="cd07505">
    <property type="entry name" value="HAD_BPGM-like"/>
    <property type="match status" value="1"/>
</dbReference>
<feature type="domain" description="SWEET-like" evidence="17">
    <location>
        <begin position="591"/>
        <end position="719"/>
    </location>
</feature>